<organism evidence="1 2">
    <name type="scientific">Sphingomonas rubra</name>
    <dbReference type="NCBI Taxonomy" id="634430"/>
    <lineage>
        <taxon>Bacteria</taxon>
        <taxon>Pseudomonadati</taxon>
        <taxon>Pseudomonadota</taxon>
        <taxon>Alphaproteobacteria</taxon>
        <taxon>Sphingomonadales</taxon>
        <taxon>Sphingomonadaceae</taxon>
        <taxon>Sphingomonas</taxon>
    </lineage>
</organism>
<dbReference type="Pfam" id="PF19662">
    <property type="entry name" value="DUF6165"/>
    <property type="match status" value="1"/>
</dbReference>
<reference evidence="1 2" key="1">
    <citation type="submission" date="2016-10" db="EMBL/GenBank/DDBJ databases">
        <authorList>
            <person name="de Groot N.N."/>
        </authorList>
    </citation>
    <scope>NUCLEOTIDE SEQUENCE [LARGE SCALE GENOMIC DNA]</scope>
    <source>
        <strain evidence="1 2">CGMCC 1.9113</strain>
    </source>
</reference>
<dbReference type="Proteomes" id="UP000199586">
    <property type="component" value="Unassembled WGS sequence"/>
</dbReference>
<dbReference type="AlphaFoldDB" id="A0A1I5PMU7"/>
<name>A0A1I5PMU7_9SPHN</name>
<evidence type="ECO:0000313" key="1">
    <source>
        <dbReference type="EMBL" id="SFP35452.1"/>
    </source>
</evidence>
<gene>
    <name evidence="1" type="ORF">SAMN04488241_101119</name>
</gene>
<keyword evidence="2" id="KW-1185">Reference proteome</keyword>
<protein>
    <submittedName>
        <fullName evidence="1">Uncharacterized protein</fullName>
    </submittedName>
</protein>
<dbReference type="InterPro" id="IPR046163">
    <property type="entry name" value="DUF6165"/>
</dbReference>
<dbReference type="STRING" id="634430.SAMN04488241_101119"/>
<accession>A0A1I5PMU7</accession>
<dbReference type="EMBL" id="FOXP01000001">
    <property type="protein sequence ID" value="SFP35452.1"/>
    <property type="molecule type" value="Genomic_DNA"/>
</dbReference>
<proteinExistence type="predicted"/>
<evidence type="ECO:0000313" key="2">
    <source>
        <dbReference type="Proteomes" id="UP000199586"/>
    </source>
</evidence>
<dbReference type="OrthoDB" id="9155693at2"/>
<dbReference type="RefSeq" id="WP_093329994.1">
    <property type="nucleotide sequence ID" value="NZ_FOXP01000001.1"/>
</dbReference>
<sequence length="132" mass="14632">MTGQTTPTIPVSWGELLDKLTILQLKRDRIAATDARANVAREHDLLHRIGAPVLADERVAALFDELAAVNAALWDIEDAIRAEDAAGRFGQAFIDLARSVYRTNDQRAAIKRRIDVMLGSTLVEEKSYWSAT</sequence>